<feature type="signal peptide" evidence="6">
    <location>
        <begin position="1"/>
        <end position="31"/>
    </location>
</feature>
<organism evidence="7 8">
    <name type="scientific">Saitozyma podzolica</name>
    <dbReference type="NCBI Taxonomy" id="1890683"/>
    <lineage>
        <taxon>Eukaryota</taxon>
        <taxon>Fungi</taxon>
        <taxon>Dikarya</taxon>
        <taxon>Basidiomycota</taxon>
        <taxon>Agaricomycotina</taxon>
        <taxon>Tremellomycetes</taxon>
        <taxon>Tremellales</taxon>
        <taxon>Trimorphomycetaceae</taxon>
        <taxon>Saitozyma</taxon>
    </lineage>
</organism>
<evidence type="ECO:0000256" key="3">
    <source>
        <dbReference type="ARBA" id="ARBA00022989"/>
    </source>
</evidence>
<reference evidence="7 8" key="1">
    <citation type="submission" date="2018-11" db="EMBL/GenBank/DDBJ databases">
        <title>Genome sequence of Saitozyma podzolica DSM 27192.</title>
        <authorList>
            <person name="Aliyu H."/>
            <person name="Gorte O."/>
            <person name="Ochsenreither K."/>
        </authorList>
    </citation>
    <scope>NUCLEOTIDE SEQUENCE [LARGE SCALE GENOMIC DNA]</scope>
    <source>
        <strain evidence="7 8">DSM 27192</strain>
    </source>
</reference>
<evidence type="ECO:0000313" key="7">
    <source>
        <dbReference type="EMBL" id="RSH91451.1"/>
    </source>
</evidence>
<protein>
    <recommendedName>
        <fullName evidence="9">Pali-domain-containing protein</fullName>
    </recommendedName>
</protein>
<dbReference type="Pfam" id="PF06687">
    <property type="entry name" value="SUR7"/>
    <property type="match status" value="1"/>
</dbReference>
<dbReference type="EMBL" id="RSCD01000008">
    <property type="protein sequence ID" value="RSH91451.1"/>
    <property type="molecule type" value="Genomic_DNA"/>
</dbReference>
<feature type="transmembrane region" description="Helical" evidence="5">
    <location>
        <begin position="120"/>
        <end position="146"/>
    </location>
</feature>
<comment type="caution">
    <text evidence="7">The sequence shown here is derived from an EMBL/GenBank/DDBJ whole genome shotgun (WGS) entry which is preliminary data.</text>
</comment>
<sequence length="199" mass="20722">MAPSPVYMSLFFCFAAMSLLVFASVSPPAWSKVNFLDAYVNGAHTYFGVFGECLSGGSCTTKSVGYNLSILNDPSLNIGSTALNRLTSALILHPIAGGLALFAFIFGILGIAFASRFATVLMGLFATLGAFTALVIFVIDMVLWNITKNEVSSAGGSATLGNANWLTVGATVALFLAMCTSFCGACGRFATGRAAGEKY</sequence>
<dbReference type="Proteomes" id="UP000279259">
    <property type="component" value="Unassembled WGS sequence"/>
</dbReference>
<keyword evidence="8" id="KW-1185">Reference proteome</keyword>
<evidence type="ECO:0000256" key="1">
    <source>
        <dbReference type="ARBA" id="ARBA00004141"/>
    </source>
</evidence>
<comment type="subcellular location">
    <subcellularLocation>
        <location evidence="1">Membrane</location>
        <topology evidence="1">Multi-pass membrane protein</topology>
    </subcellularLocation>
</comment>
<dbReference type="GO" id="GO:0035838">
    <property type="term" value="C:growing cell tip"/>
    <property type="evidence" value="ECO:0007669"/>
    <property type="project" value="TreeGrafter"/>
</dbReference>
<evidence type="ECO:0000256" key="5">
    <source>
        <dbReference type="SAM" id="Phobius"/>
    </source>
</evidence>
<keyword evidence="2 5" id="KW-0812">Transmembrane</keyword>
<evidence type="ECO:0000256" key="2">
    <source>
        <dbReference type="ARBA" id="ARBA00022692"/>
    </source>
</evidence>
<dbReference type="GO" id="GO:0005886">
    <property type="term" value="C:plasma membrane"/>
    <property type="evidence" value="ECO:0007669"/>
    <property type="project" value="InterPro"/>
</dbReference>
<keyword evidence="6" id="KW-0732">Signal</keyword>
<feature type="transmembrane region" description="Helical" evidence="5">
    <location>
        <begin position="91"/>
        <end position="113"/>
    </location>
</feature>
<dbReference type="InterPro" id="IPR051380">
    <property type="entry name" value="pH-response_reg_palI/RIM9"/>
</dbReference>
<evidence type="ECO:0000256" key="4">
    <source>
        <dbReference type="ARBA" id="ARBA00023136"/>
    </source>
</evidence>
<proteinExistence type="predicted"/>
<feature type="transmembrane region" description="Helical" evidence="5">
    <location>
        <begin position="166"/>
        <end position="190"/>
    </location>
</feature>
<name>A0A427YK59_9TREE</name>
<dbReference type="PANTHER" id="PTHR28013:SF3">
    <property type="entry name" value="PROTEIN DCV1-RELATED"/>
    <property type="match status" value="1"/>
</dbReference>
<dbReference type="InterPro" id="IPR009571">
    <property type="entry name" value="SUR7/Rim9-like_fungi"/>
</dbReference>
<gene>
    <name evidence="7" type="ORF">EHS25_009750</name>
</gene>
<accession>A0A427YK59</accession>
<keyword evidence="4 5" id="KW-0472">Membrane</keyword>
<evidence type="ECO:0000313" key="8">
    <source>
        <dbReference type="Proteomes" id="UP000279259"/>
    </source>
</evidence>
<dbReference type="PANTHER" id="PTHR28013">
    <property type="entry name" value="PROTEIN DCV1-RELATED"/>
    <property type="match status" value="1"/>
</dbReference>
<keyword evidence="3 5" id="KW-1133">Transmembrane helix</keyword>
<evidence type="ECO:0008006" key="9">
    <source>
        <dbReference type="Google" id="ProtNLM"/>
    </source>
</evidence>
<feature type="chain" id="PRO_5019079851" description="Pali-domain-containing protein" evidence="6">
    <location>
        <begin position="32"/>
        <end position="199"/>
    </location>
</feature>
<dbReference type="GO" id="GO:0032153">
    <property type="term" value="C:cell division site"/>
    <property type="evidence" value="ECO:0007669"/>
    <property type="project" value="TreeGrafter"/>
</dbReference>
<dbReference type="AlphaFoldDB" id="A0A427YK59"/>
<dbReference type="OrthoDB" id="2354757at2759"/>
<evidence type="ECO:0000256" key="6">
    <source>
        <dbReference type="SAM" id="SignalP"/>
    </source>
</evidence>